<keyword evidence="9 15" id="KW-0238">DNA-binding</keyword>
<dbReference type="GO" id="GO:0000978">
    <property type="term" value="F:RNA polymerase II cis-regulatory region sequence-specific DNA binding"/>
    <property type="evidence" value="ECO:0007669"/>
    <property type="project" value="TreeGrafter"/>
</dbReference>
<feature type="compositionally biased region" description="Polar residues" evidence="16">
    <location>
        <begin position="362"/>
        <end position="372"/>
    </location>
</feature>
<evidence type="ECO:0000256" key="6">
    <source>
        <dbReference type="ARBA" id="ARBA00022833"/>
    </source>
</evidence>
<comment type="similarity">
    <text evidence="2 15">Belongs to the p53 family.</text>
</comment>
<feature type="domain" description="SAM" evidence="17">
    <location>
        <begin position="542"/>
        <end position="608"/>
    </location>
</feature>
<dbReference type="CDD" id="cd09572">
    <property type="entry name" value="SAM_tumor-p63"/>
    <property type="match status" value="1"/>
</dbReference>
<keyword evidence="19" id="KW-1185">Reference proteome</keyword>
<dbReference type="SUPFAM" id="SSF47719">
    <property type="entry name" value="p53 tetramerization domain"/>
    <property type="match status" value="1"/>
</dbReference>
<sequence length="681" mass="77256">MNFEAAPFSTLPYYPDPCIQRFVETPSPFSWKESYYRSAMSQSSQPREFLSPEVIQHIWDFLEQPICSVQPIDLNFIDGPSEDGSTNKIEISMDCVRVQDTELNDPMWPEERTAALINLTANMLYLENNAQSQYSEVRTLGLSRDIANVFLFLVSTCNFFTPEVRFLEIAPYLTPHTASVSSQQNDTGHVASWHYSTELKKLYCQIAKTCPIQIKVMTPPPQGAVIRAMPVYKKAEHVTEVVKRCPNHELSREFNEGQIAPPSHLIRVEGNSHAQYVEDPITGRQSVLVPYEPPQVGTEFTTVLYNFMCNSSCVGGMNRRPILIIVTLETRDGQVLGRRCFEARICACPGRDRKADEDSIRKQQVSDSTKNGDGTKRPFRQGTHGIQMTSIKKRRSPDDELLYLPVRGRETYEMLLKIKESLELMQYLPQHTIETYRQQQQQQHQHLLQKQTSMQSQSSYGSNSPPLSKMNSMNKLPSVSQLINPQQRNALTPTTIPDSMGTNIPMMGTHMAMTGDMNGLSPTQALPPPLSMPSTSHCTPPPPYPSDCSIVSFLARLGCSSCVDYFTTQGLTTIYQIEHYSMEDLVSLKIPEQFRHAIWKGILDHRQLHDFSSPPHLLRTPSGASTVSVGSSETRGERVIDAVRFTLRQTISFPPRDEWNDFNFDMDARRNKQQRIKEEGE</sequence>
<dbReference type="PRINTS" id="PR00386">
    <property type="entry name" value="P53SUPPRESSR"/>
</dbReference>
<dbReference type="Pfam" id="PF00870">
    <property type="entry name" value="P53"/>
    <property type="match status" value="1"/>
</dbReference>
<keyword evidence="4 15" id="KW-0053">Apoptosis</keyword>
<feature type="region of interest" description="Disordered" evidence="16">
    <location>
        <begin position="482"/>
        <end position="501"/>
    </location>
</feature>
<evidence type="ECO:0000256" key="4">
    <source>
        <dbReference type="ARBA" id="ARBA00022703"/>
    </source>
</evidence>
<comment type="cofactor">
    <cofactor evidence="13 15">
        <name>Zn(2+)</name>
        <dbReference type="ChEBI" id="CHEBI:29105"/>
    </cofactor>
    <text evidence="13 15">Binds 1 zinc ion per subunit.</text>
</comment>
<evidence type="ECO:0000256" key="8">
    <source>
        <dbReference type="ARBA" id="ARBA00023015"/>
    </source>
</evidence>
<feature type="region of interest" description="Disordered" evidence="16">
    <location>
        <begin position="437"/>
        <end position="473"/>
    </location>
</feature>
<evidence type="ECO:0000259" key="17">
    <source>
        <dbReference type="SMART" id="SM00454"/>
    </source>
</evidence>
<evidence type="ECO:0000256" key="2">
    <source>
        <dbReference type="ARBA" id="ARBA00006167"/>
    </source>
</evidence>
<dbReference type="Proteomes" id="UP000524007">
    <property type="component" value="Unassembled WGS sequence"/>
</dbReference>
<feature type="compositionally biased region" description="Low complexity" evidence="16">
    <location>
        <begin position="438"/>
        <end position="468"/>
    </location>
</feature>
<evidence type="ECO:0000256" key="1">
    <source>
        <dbReference type="ARBA" id="ARBA00004123"/>
    </source>
</evidence>
<dbReference type="InterPro" id="IPR036674">
    <property type="entry name" value="p53_tetramer_sf"/>
</dbReference>
<comment type="subunit">
    <text evidence="15">Binds DNA as a homotetramer. Isoform composition of the tetramer may determine transactivation activity.</text>
</comment>
<evidence type="ECO:0000313" key="19">
    <source>
        <dbReference type="Proteomes" id="UP000524007"/>
    </source>
</evidence>
<dbReference type="InterPro" id="IPR013761">
    <property type="entry name" value="SAM/pointed_sf"/>
</dbReference>
<dbReference type="InterPro" id="IPR057064">
    <property type="entry name" value="P53_central_site"/>
</dbReference>
<evidence type="ECO:0000256" key="7">
    <source>
        <dbReference type="ARBA" id="ARBA00022843"/>
    </source>
</evidence>
<dbReference type="Gene3D" id="1.10.150.50">
    <property type="entry name" value="Transcription Factor, Ets-1"/>
    <property type="match status" value="1"/>
</dbReference>
<organism evidence="18 19">
    <name type="scientific">Leiothrix lutea</name>
    <name type="common">Red-billed leiothrix</name>
    <name type="synonym">Sylvia lutea</name>
    <dbReference type="NCBI Taxonomy" id="36275"/>
    <lineage>
        <taxon>Eukaryota</taxon>
        <taxon>Metazoa</taxon>
        <taxon>Chordata</taxon>
        <taxon>Craniata</taxon>
        <taxon>Vertebrata</taxon>
        <taxon>Euteleostomi</taxon>
        <taxon>Archelosauria</taxon>
        <taxon>Archosauria</taxon>
        <taxon>Dinosauria</taxon>
        <taxon>Saurischia</taxon>
        <taxon>Theropoda</taxon>
        <taxon>Coelurosauria</taxon>
        <taxon>Aves</taxon>
        <taxon>Neognathae</taxon>
        <taxon>Neoaves</taxon>
        <taxon>Telluraves</taxon>
        <taxon>Australaves</taxon>
        <taxon>Passeriformes</taxon>
        <taxon>Sylvioidea</taxon>
        <taxon>Leiothrichidae</taxon>
        <taxon>Leiothrix</taxon>
    </lineage>
</organism>
<dbReference type="FunFam" id="1.10.150.50:FF:000020">
    <property type="entry name" value="Tumor protein 63 (p63)"/>
    <property type="match status" value="1"/>
</dbReference>
<dbReference type="GO" id="GO:0006915">
    <property type="term" value="P:apoptotic process"/>
    <property type="evidence" value="ECO:0007669"/>
    <property type="project" value="UniProtKB-KW"/>
</dbReference>
<evidence type="ECO:0000256" key="11">
    <source>
        <dbReference type="ARBA" id="ARBA00023163"/>
    </source>
</evidence>
<dbReference type="Pfam" id="PF07710">
    <property type="entry name" value="P53_tetramer"/>
    <property type="match status" value="1"/>
</dbReference>
<keyword evidence="11 15" id="KW-0804">Transcription</keyword>
<dbReference type="GO" id="GO:0005634">
    <property type="term" value="C:nucleus"/>
    <property type="evidence" value="ECO:0007669"/>
    <property type="project" value="UniProtKB-SubCell"/>
</dbReference>
<evidence type="ECO:0000256" key="3">
    <source>
        <dbReference type="ARBA" id="ARBA00022499"/>
    </source>
</evidence>
<dbReference type="FunFam" id="2.60.40.720:FF:000002">
    <property type="entry name" value="Cellular tumor antigen p53"/>
    <property type="match status" value="1"/>
</dbReference>
<keyword evidence="5 13" id="KW-0479">Metal-binding</keyword>
<dbReference type="InterPro" id="IPR002117">
    <property type="entry name" value="p53_tumour_suppressor"/>
</dbReference>
<dbReference type="SUPFAM" id="SSF49417">
    <property type="entry name" value="p53-like transcription factors"/>
    <property type="match status" value="1"/>
</dbReference>
<evidence type="ECO:0000256" key="5">
    <source>
        <dbReference type="ARBA" id="ARBA00022723"/>
    </source>
</evidence>
<dbReference type="Gene3D" id="4.10.170.10">
    <property type="entry name" value="p53-like tetramerisation domain"/>
    <property type="match status" value="1"/>
</dbReference>
<dbReference type="InterPro" id="IPR037611">
    <property type="entry name" value="Tumor-p63_SAM"/>
</dbReference>
<gene>
    <name evidence="18" type="primary">Tp63</name>
    <name evidence="18" type="ORF">LEILUT_R06797</name>
</gene>
<evidence type="ECO:0000256" key="10">
    <source>
        <dbReference type="ARBA" id="ARBA00023159"/>
    </source>
</evidence>
<evidence type="ECO:0000256" key="16">
    <source>
        <dbReference type="SAM" id="MobiDB-lite"/>
    </source>
</evidence>
<feature type="non-terminal residue" evidence="18">
    <location>
        <position position="1"/>
    </location>
</feature>
<accession>A0A7L1ZEZ3</accession>
<reference evidence="18 19" key="1">
    <citation type="submission" date="2019-09" db="EMBL/GenBank/DDBJ databases">
        <title>Bird 10,000 Genomes (B10K) Project - Family phase.</title>
        <authorList>
            <person name="Zhang G."/>
        </authorList>
    </citation>
    <scope>NUCLEOTIDE SEQUENCE [LARGE SCALE GENOMIC DNA]</scope>
    <source>
        <strain evidence="18">B10K-DU-002-43</strain>
        <tissue evidence="18">Muscle</tissue>
    </source>
</reference>
<feature type="compositionally biased region" description="Basic and acidic residues" evidence="16">
    <location>
        <begin position="352"/>
        <end position="361"/>
    </location>
</feature>
<dbReference type="AlphaFoldDB" id="A0A7L1ZEZ3"/>
<dbReference type="Pfam" id="PF07647">
    <property type="entry name" value="SAM_2"/>
    <property type="match status" value="1"/>
</dbReference>
<dbReference type="InterPro" id="IPR012346">
    <property type="entry name" value="p53/RUNT-type_TF_DNA-bd_sf"/>
</dbReference>
<evidence type="ECO:0000313" key="18">
    <source>
        <dbReference type="EMBL" id="NXP33535.1"/>
    </source>
</evidence>
<dbReference type="FunFam" id="4.10.170.10:FF:000001">
    <property type="entry name" value="Cellular tumor antigen p53"/>
    <property type="match status" value="1"/>
</dbReference>
<comment type="function">
    <text evidence="15">Acts as a sequence specific DNA binding transcriptional activator or repressor. The isoforms contain a varying set of transactivation and auto-regulating transactivation inhibiting domains thus showing an isoform specific activity. May be required in conjunction with TP73/p73 for initiation of p53/TP53 dependent apoptosis in response to genotoxic insults and the presence of activated oncogenes.</text>
</comment>
<feature type="binding site" evidence="13">
    <location>
        <position position="309"/>
    </location>
    <ligand>
        <name>Zn(2+)</name>
        <dbReference type="ChEBI" id="CHEBI:29105"/>
    </ligand>
</feature>
<dbReference type="GO" id="GO:0046872">
    <property type="term" value="F:metal ion binding"/>
    <property type="evidence" value="ECO:0007669"/>
    <property type="project" value="UniProtKB-KW"/>
</dbReference>
<dbReference type="SMART" id="SM00454">
    <property type="entry name" value="SAM"/>
    <property type="match status" value="1"/>
</dbReference>
<dbReference type="InterPro" id="IPR001660">
    <property type="entry name" value="SAM"/>
</dbReference>
<comment type="caution">
    <text evidence="18">The sequence shown here is derived from an EMBL/GenBank/DDBJ whole genome shotgun (WGS) entry which is preliminary data.</text>
</comment>
<name>A0A7L1ZEZ3_LEILU</name>
<protein>
    <recommendedName>
        <fullName evidence="15">Tumor protein 63 (p63)</fullName>
    </recommendedName>
</protein>
<evidence type="ECO:0000256" key="12">
    <source>
        <dbReference type="ARBA" id="ARBA00023242"/>
    </source>
</evidence>
<feature type="region of interest" description="Disordered" evidence="16">
    <location>
        <begin position="352"/>
        <end position="394"/>
    </location>
</feature>
<dbReference type="PROSITE" id="PS00348">
    <property type="entry name" value="P53"/>
    <property type="match status" value="1"/>
</dbReference>
<dbReference type="GO" id="GO:0051262">
    <property type="term" value="P:protein tetramerization"/>
    <property type="evidence" value="ECO:0007669"/>
    <property type="project" value="InterPro"/>
</dbReference>
<dbReference type="Gene3D" id="2.60.40.720">
    <property type="match status" value="1"/>
</dbReference>
<feature type="binding site" evidence="13">
    <location>
        <position position="248"/>
    </location>
    <ligand>
        <name>Zn(2+)</name>
        <dbReference type="ChEBI" id="CHEBI:29105"/>
    </ligand>
</feature>
<feature type="non-terminal residue" evidence="18">
    <location>
        <position position="681"/>
    </location>
</feature>
<dbReference type="PANTHER" id="PTHR11447">
    <property type="entry name" value="CELLULAR TUMOR ANTIGEN P53"/>
    <property type="match status" value="1"/>
</dbReference>
<keyword evidence="6 13" id="KW-0862">Zinc</keyword>
<evidence type="ECO:0000256" key="9">
    <source>
        <dbReference type="ARBA" id="ARBA00023125"/>
    </source>
</evidence>
<proteinExistence type="inferred from homology"/>
<dbReference type="InterPro" id="IPR010991">
    <property type="entry name" value="p53_tetrameristn"/>
</dbReference>
<dbReference type="CDD" id="cd08367">
    <property type="entry name" value="P53"/>
    <property type="match status" value="1"/>
</dbReference>
<keyword evidence="3" id="KW-1017">Isopeptide bond</keyword>
<dbReference type="PANTHER" id="PTHR11447:SF8">
    <property type="entry name" value="TUMOR PROTEIN 63"/>
    <property type="match status" value="1"/>
</dbReference>
<keyword evidence="8 15" id="KW-0805">Transcription regulation</keyword>
<dbReference type="InterPro" id="IPR011615">
    <property type="entry name" value="p53_DNA-bd"/>
</dbReference>
<feature type="cross-link" description="Glycyl lysine isopeptide (Lys-Gly) (interchain with G-Cter in ubiquitin)" evidence="14">
    <location>
        <position position="362"/>
    </location>
</feature>
<keyword evidence="7" id="KW-0832">Ubl conjugation</keyword>
<evidence type="ECO:0000256" key="13">
    <source>
        <dbReference type="PIRSR" id="PIRSR602117-1"/>
    </source>
</evidence>
<keyword evidence="10 15" id="KW-0010">Activator</keyword>
<comment type="subcellular location">
    <subcellularLocation>
        <location evidence="1 15">Nucleus</location>
    </subcellularLocation>
</comment>
<dbReference type="SUPFAM" id="SSF47769">
    <property type="entry name" value="SAM/Pointed domain"/>
    <property type="match status" value="1"/>
</dbReference>
<dbReference type="EMBL" id="VXBY01000402">
    <property type="protein sequence ID" value="NXP33535.1"/>
    <property type="molecule type" value="Genomic_DNA"/>
</dbReference>
<keyword evidence="12 15" id="KW-0539">Nucleus</keyword>
<dbReference type="GO" id="GO:0000981">
    <property type="term" value="F:DNA-binding transcription factor activity, RNA polymerase II-specific"/>
    <property type="evidence" value="ECO:0007669"/>
    <property type="project" value="TreeGrafter"/>
</dbReference>
<dbReference type="InterPro" id="IPR008967">
    <property type="entry name" value="p53-like_TF_DNA-bd_sf"/>
</dbReference>
<feature type="binding site" evidence="13">
    <location>
        <position position="313"/>
    </location>
    <ligand>
        <name>Zn(2+)</name>
        <dbReference type="ChEBI" id="CHEBI:29105"/>
    </ligand>
</feature>
<evidence type="ECO:0000256" key="15">
    <source>
        <dbReference type="RuleBase" id="RU003304"/>
    </source>
</evidence>
<feature type="binding site" evidence="13">
    <location>
        <position position="245"/>
    </location>
    <ligand>
        <name>Zn(2+)</name>
        <dbReference type="ChEBI" id="CHEBI:29105"/>
    </ligand>
</feature>
<evidence type="ECO:0000256" key="14">
    <source>
        <dbReference type="PIRSR" id="PIRSR602117-3"/>
    </source>
</evidence>